<sequence>MAYDCSFLADLDVDASFEADDRESHAADWGAEEAGTAVRPDAVVWPGSTEEVAAVLAAANERGVPVTPYAAGTSLEGNAVPVHEGISMDVTRMDAILDVRPDDFQVDVQPGIIGERIDEALAEHGLFFPPMPASADISTIGGMIVNDASGMKTVKYGEVGDWVLELEAVLADGSVIKAGSRAVKTSAGYNLKDLLVGSEGTLAVVTRATLELERLPEQVRGGRAVFADLDDATTAIFETIRSGVDVATIELIDDVSAGMANDYLGTDLPDAPMVFLEFHADHGIEAEIERCREAFEANDVVRFEMADDEAEMAGLWRARREFALALQSYDEVLKPLTPGDITVPISKYPDVVRYAKELSAEHDLIIPTFGHAGDGNVHYSVFVDKSDPEMLALARDVHGRIVRRAIEFGGTCTGEHGVGLGKREYLELEHGPEAVEAMRRIKRALDPRDTLNPGKIFPETAEGRRVVADPDLDDD</sequence>
<dbReference type="FunFam" id="3.30.70.2740:FF:000001">
    <property type="entry name" value="D-lactate dehydrogenase mitochondrial"/>
    <property type="match status" value="1"/>
</dbReference>
<dbReference type="AlphaFoldDB" id="A0ABD6A5Q9"/>
<dbReference type="PANTHER" id="PTHR11748:SF111">
    <property type="entry name" value="D-LACTATE DEHYDROGENASE, MITOCHONDRIAL-RELATED"/>
    <property type="match status" value="1"/>
</dbReference>
<comment type="caution">
    <text evidence="9">The sequence shown here is derived from an EMBL/GenBank/DDBJ whole genome shotgun (WGS) entry which is preliminary data.</text>
</comment>
<evidence type="ECO:0000256" key="1">
    <source>
        <dbReference type="ARBA" id="ARBA00001974"/>
    </source>
</evidence>
<dbReference type="RefSeq" id="WP_276305331.1">
    <property type="nucleotide sequence ID" value="NZ_CP119992.1"/>
</dbReference>
<dbReference type="Pfam" id="PF02913">
    <property type="entry name" value="FAD-oxidase_C"/>
    <property type="match status" value="1"/>
</dbReference>
<dbReference type="InterPro" id="IPR006094">
    <property type="entry name" value="Oxid_FAD_bind_N"/>
</dbReference>
<evidence type="ECO:0000256" key="7">
    <source>
        <dbReference type="ARBA" id="ARBA00038897"/>
    </source>
</evidence>
<dbReference type="Gene3D" id="1.10.45.10">
    <property type="entry name" value="Vanillyl-alcohol Oxidase, Chain A, domain 4"/>
    <property type="match status" value="1"/>
</dbReference>
<keyword evidence="10" id="KW-1185">Reference proteome</keyword>
<keyword evidence="4" id="KW-0274">FAD</keyword>
<evidence type="ECO:0000256" key="5">
    <source>
        <dbReference type="ARBA" id="ARBA00022946"/>
    </source>
</evidence>
<feature type="domain" description="FAD-binding PCMH-type" evidence="8">
    <location>
        <begin position="36"/>
        <end position="215"/>
    </location>
</feature>
<dbReference type="Gene3D" id="3.30.465.10">
    <property type="match status" value="1"/>
</dbReference>
<evidence type="ECO:0000256" key="3">
    <source>
        <dbReference type="ARBA" id="ARBA00022630"/>
    </source>
</evidence>
<dbReference type="Pfam" id="PF01565">
    <property type="entry name" value="FAD_binding_4"/>
    <property type="match status" value="1"/>
</dbReference>
<reference evidence="9 10" key="1">
    <citation type="journal article" date="2019" name="Int. J. Syst. Evol. Microbiol.">
        <title>The Global Catalogue of Microorganisms (GCM) 10K type strain sequencing project: providing services to taxonomists for standard genome sequencing and annotation.</title>
        <authorList>
            <consortium name="The Broad Institute Genomics Platform"/>
            <consortium name="The Broad Institute Genome Sequencing Center for Infectious Disease"/>
            <person name="Wu L."/>
            <person name="Ma J."/>
        </authorList>
    </citation>
    <scope>NUCLEOTIDE SEQUENCE [LARGE SCALE GENOMIC DNA]</scope>
    <source>
        <strain evidence="9 10">PSR21</strain>
    </source>
</reference>
<dbReference type="FunFam" id="1.10.45.10:FF:000001">
    <property type="entry name" value="D-lactate dehydrogenase mitochondrial"/>
    <property type="match status" value="1"/>
</dbReference>
<comment type="cofactor">
    <cofactor evidence="1">
        <name>FAD</name>
        <dbReference type="ChEBI" id="CHEBI:57692"/>
    </cofactor>
</comment>
<evidence type="ECO:0000259" key="8">
    <source>
        <dbReference type="PROSITE" id="PS51387"/>
    </source>
</evidence>
<dbReference type="EMBL" id="JBHTBF010000001">
    <property type="protein sequence ID" value="MFC7315929.1"/>
    <property type="molecule type" value="Genomic_DNA"/>
</dbReference>
<dbReference type="Proteomes" id="UP001596547">
    <property type="component" value="Unassembled WGS sequence"/>
</dbReference>
<keyword evidence="5" id="KW-0809">Transit peptide</keyword>
<gene>
    <name evidence="9" type="ORF">ACFQPE_03850</name>
</gene>
<evidence type="ECO:0000256" key="4">
    <source>
        <dbReference type="ARBA" id="ARBA00022827"/>
    </source>
</evidence>
<organism evidence="9 10">
    <name type="scientific">Halomarina halobia</name>
    <dbReference type="NCBI Taxonomy" id="3033386"/>
    <lineage>
        <taxon>Archaea</taxon>
        <taxon>Methanobacteriati</taxon>
        <taxon>Methanobacteriota</taxon>
        <taxon>Stenosarchaea group</taxon>
        <taxon>Halobacteria</taxon>
        <taxon>Halobacteriales</taxon>
        <taxon>Natronomonadaceae</taxon>
        <taxon>Halomarina</taxon>
    </lineage>
</organism>
<dbReference type="SUPFAM" id="SSF55103">
    <property type="entry name" value="FAD-linked oxidases, C-terminal domain"/>
    <property type="match status" value="1"/>
</dbReference>
<evidence type="ECO:0000313" key="9">
    <source>
        <dbReference type="EMBL" id="MFC7315929.1"/>
    </source>
</evidence>
<keyword evidence="3" id="KW-0285">Flavoprotein</keyword>
<dbReference type="PROSITE" id="PS51387">
    <property type="entry name" value="FAD_PCMH"/>
    <property type="match status" value="1"/>
</dbReference>
<evidence type="ECO:0000256" key="6">
    <source>
        <dbReference type="ARBA" id="ARBA00023002"/>
    </source>
</evidence>
<dbReference type="SUPFAM" id="SSF56176">
    <property type="entry name" value="FAD-binding/transporter-associated domain-like"/>
    <property type="match status" value="1"/>
</dbReference>
<evidence type="ECO:0000256" key="2">
    <source>
        <dbReference type="ARBA" id="ARBA00008000"/>
    </source>
</evidence>
<dbReference type="GeneID" id="79314908"/>
<dbReference type="EC" id="1.1.2.4" evidence="7"/>
<dbReference type="InterPro" id="IPR016171">
    <property type="entry name" value="Vanillyl_alc_oxidase_C-sub2"/>
</dbReference>
<dbReference type="InterPro" id="IPR004113">
    <property type="entry name" value="FAD-bd_oxidored_4_C"/>
</dbReference>
<name>A0ABD6A5Q9_9EURY</name>
<dbReference type="PANTHER" id="PTHR11748">
    <property type="entry name" value="D-LACTATE DEHYDROGENASE"/>
    <property type="match status" value="1"/>
</dbReference>
<evidence type="ECO:0000313" key="10">
    <source>
        <dbReference type="Proteomes" id="UP001596547"/>
    </source>
</evidence>
<dbReference type="InterPro" id="IPR016166">
    <property type="entry name" value="FAD-bd_PCMH"/>
</dbReference>
<protein>
    <recommendedName>
        <fullName evidence="7">D-lactate dehydrogenase (cytochrome)</fullName>
        <ecNumber evidence="7">1.1.2.4</ecNumber>
    </recommendedName>
</protein>
<dbReference type="GO" id="GO:0004458">
    <property type="term" value="F:D-lactate dehydrogenase (cytochrome) activity"/>
    <property type="evidence" value="ECO:0007669"/>
    <property type="project" value="UniProtKB-EC"/>
</dbReference>
<comment type="similarity">
    <text evidence="2">Belongs to the FAD-binding oxidoreductase/transferase type 4 family.</text>
</comment>
<dbReference type="InterPro" id="IPR016164">
    <property type="entry name" value="FAD-linked_Oxase-like_C"/>
</dbReference>
<proteinExistence type="inferred from homology"/>
<dbReference type="InterPro" id="IPR016169">
    <property type="entry name" value="FAD-bd_PCMH_sub2"/>
</dbReference>
<dbReference type="Gene3D" id="3.30.70.2740">
    <property type="match status" value="1"/>
</dbReference>
<dbReference type="InterPro" id="IPR036318">
    <property type="entry name" value="FAD-bd_PCMH-like_sf"/>
</dbReference>
<accession>A0ABD6A5Q9</accession>
<keyword evidence="6" id="KW-0560">Oxidoreductase</keyword>